<organism evidence="1 2">
    <name type="scientific">Paenibacillus haidiansis</name>
    <dbReference type="NCBI Taxonomy" id="1574488"/>
    <lineage>
        <taxon>Bacteria</taxon>
        <taxon>Bacillati</taxon>
        <taxon>Bacillota</taxon>
        <taxon>Bacilli</taxon>
        <taxon>Bacillales</taxon>
        <taxon>Paenibacillaceae</taxon>
        <taxon>Paenibacillus</taxon>
    </lineage>
</organism>
<name>A0ABU7VXY3_9BACL</name>
<evidence type="ECO:0008006" key="3">
    <source>
        <dbReference type="Google" id="ProtNLM"/>
    </source>
</evidence>
<sequence>MSSTAELGYINNIIKDYFNSILIIDDQLDLNVKVVETSTEIDLSGIDYGSVDPALLVGVEEENPFTKASINETAAAAAQSVSKKKYTLQPEASYHTELIEEGFVTTPFRYDSTLDVAQVDVLASLLLNIKLLIVDWDLENSKTVEPGAAAAAILKKYASLGRGLRCAVIYTASDDFDAIMGCLNDENLITKRDGEFFENVSDTGHKLFGFIISKKHLKAKQIIPVISEKLLADKSMVLHFMDTASKIKNNINRAMLEFSVPFEKVIFSQILTAKIPENDIPRFLTDKFLGIVMESNDDKFQYNFIVENKINSLKKAVETVGFPEDKVAKLVLEIGSDQTKKALINQFRDSGFVLRLIEKIQNHQQGLQDLEKEICGLVENFDMKRDLFLIIMLWDEFLKEKGVKSLQEDIIDALSLHPFNKDNLNIISNFFNLKVSGQFKKIILENGFDSIIVGLLTKHVDKPFEDFKTEFLTTIKNFDDDKVKLINLLTFWPAFFGADSEFSNSYKAQIYNFTKLMKFNDSTNDRIETGAIYHQVSNDTYLLCITPYCDTFNTTKVDSYIKFLVGRVEQSPVGDSLKNSDTPNCFYMAVPFAEERKVKIIKWNFYEVTTLHENDVKSDKLNKLLYLRKEYIQNVLNRYIAYQSRAGVDELFFKESNYINNFKKFL</sequence>
<accession>A0ABU7VXY3</accession>
<evidence type="ECO:0000313" key="1">
    <source>
        <dbReference type="EMBL" id="MEF2968618.1"/>
    </source>
</evidence>
<evidence type="ECO:0000313" key="2">
    <source>
        <dbReference type="Proteomes" id="UP001306950"/>
    </source>
</evidence>
<dbReference type="EMBL" id="JAZHPZ010000016">
    <property type="protein sequence ID" value="MEF2968618.1"/>
    <property type="molecule type" value="Genomic_DNA"/>
</dbReference>
<comment type="caution">
    <text evidence="1">The sequence shown here is derived from an EMBL/GenBank/DDBJ whole genome shotgun (WGS) entry which is preliminary data.</text>
</comment>
<protein>
    <recommendedName>
        <fullName evidence="3">Response receiver domain-containing protein</fullName>
    </recommendedName>
</protein>
<reference evidence="1 2" key="1">
    <citation type="submission" date="2024-02" db="EMBL/GenBank/DDBJ databases">
        <title>A nitrogen-fixing paenibacillus bacterium.</title>
        <authorList>
            <person name="Zhang W.L."/>
            <person name="Chen S.F."/>
        </authorList>
    </citation>
    <scope>NUCLEOTIDE SEQUENCE [LARGE SCALE GENOMIC DNA]</scope>
    <source>
        <strain evidence="1 2">M1</strain>
    </source>
</reference>
<dbReference type="Proteomes" id="UP001306950">
    <property type="component" value="Unassembled WGS sequence"/>
</dbReference>
<dbReference type="RefSeq" id="WP_331848795.1">
    <property type="nucleotide sequence ID" value="NZ_JAZHPZ010000016.1"/>
</dbReference>
<proteinExistence type="predicted"/>
<keyword evidence="2" id="KW-1185">Reference proteome</keyword>
<gene>
    <name evidence="1" type="ORF">V3851_22615</name>
</gene>